<evidence type="ECO:0000259" key="2">
    <source>
        <dbReference type="PROSITE" id="PS50943"/>
    </source>
</evidence>
<dbReference type="PROSITE" id="PS50943">
    <property type="entry name" value="HTH_CROC1"/>
    <property type="match status" value="1"/>
</dbReference>
<comment type="caution">
    <text evidence="3">The sequence shown here is derived from an EMBL/GenBank/DDBJ whole genome shotgun (WGS) entry which is preliminary data.</text>
</comment>
<evidence type="ECO:0000313" key="3">
    <source>
        <dbReference type="EMBL" id="GES16457.1"/>
    </source>
</evidence>
<evidence type="ECO:0000256" key="1">
    <source>
        <dbReference type="SAM" id="MobiDB-lite"/>
    </source>
</evidence>
<dbReference type="SUPFAM" id="SSF47413">
    <property type="entry name" value="lambda repressor-like DNA-binding domains"/>
    <property type="match status" value="1"/>
</dbReference>
<organism evidence="3 4">
    <name type="scientific">Acrocarpospora macrocephala</name>
    <dbReference type="NCBI Taxonomy" id="150177"/>
    <lineage>
        <taxon>Bacteria</taxon>
        <taxon>Bacillati</taxon>
        <taxon>Actinomycetota</taxon>
        <taxon>Actinomycetes</taxon>
        <taxon>Streptosporangiales</taxon>
        <taxon>Streptosporangiaceae</taxon>
        <taxon>Acrocarpospora</taxon>
    </lineage>
</organism>
<dbReference type="AlphaFoldDB" id="A0A5M3X426"/>
<dbReference type="SUPFAM" id="SSF48452">
    <property type="entry name" value="TPR-like"/>
    <property type="match status" value="1"/>
</dbReference>
<dbReference type="RefSeq" id="WP_170323057.1">
    <property type="nucleotide sequence ID" value="NZ_BAAAHL010000012.1"/>
</dbReference>
<dbReference type="InterPro" id="IPR011990">
    <property type="entry name" value="TPR-like_helical_dom_sf"/>
</dbReference>
<dbReference type="Proteomes" id="UP000331127">
    <property type="component" value="Unassembled WGS sequence"/>
</dbReference>
<proteinExistence type="predicted"/>
<feature type="region of interest" description="Disordered" evidence="1">
    <location>
        <begin position="100"/>
        <end position="139"/>
    </location>
</feature>
<reference evidence="3 4" key="1">
    <citation type="submission" date="2019-10" db="EMBL/GenBank/DDBJ databases">
        <title>Whole genome shotgun sequence of Acrocarpospora macrocephala NBRC 16266.</title>
        <authorList>
            <person name="Ichikawa N."/>
            <person name="Kimura A."/>
            <person name="Kitahashi Y."/>
            <person name="Komaki H."/>
            <person name="Oguchi A."/>
        </authorList>
    </citation>
    <scope>NUCLEOTIDE SEQUENCE [LARGE SCALE GENOMIC DNA]</scope>
    <source>
        <strain evidence="3 4">NBRC 16266</strain>
    </source>
</reference>
<dbReference type="SMART" id="SM00530">
    <property type="entry name" value="HTH_XRE"/>
    <property type="match status" value="2"/>
</dbReference>
<feature type="compositionally biased region" description="Basic and acidic residues" evidence="1">
    <location>
        <begin position="122"/>
        <end position="136"/>
    </location>
</feature>
<protein>
    <recommendedName>
        <fullName evidence="2">HTH cro/C1-type domain-containing protein</fullName>
    </recommendedName>
</protein>
<evidence type="ECO:0000313" key="4">
    <source>
        <dbReference type="Proteomes" id="UP000331127"/>
    </source>
</evidence>
<dbReference type="Pfam" id="PF13560">
    <property type="entry name" value="HTH_31"/>
    <property type="match status" value="1"/>
</dbReference>
<gene>
    <name evidence="3" type="ORF">Amac_100550</name>
</gene>
<dbReference type="EMBL" id="BLAE01000102">
    <property type="protein sequence ID" value="GES16457.1"/>
    <property type="molecule type" value="Genomic_DNA"/>
</dbReference>
<feature type="domain" description="HTH cro/C1-type" evidence="2">
    <location>
        <begin position="27"/>
        <end position="83"/>
    </location>
</feature>
<dbReference type="InterPro" id="IPR001387">
    <property type="entry name" value="Cro/C1-type_HTH"/>
</dbReference>
<accession>A0A5M3X426</accession>
<dbReference type="GO" id="GO:0003677">
    <property type="term" value="F:DNA binding"/>
    <property type="evidence" value="ECO:0007669"/>
    <property type="project" value="InterPro"/>
</dbReference>
<keyword evidence="4" id="KW-1185">Reference proteome</keyword>
<name>A0A5M3X426_9ACTN</name>
<dbReference type="CDD" id="cd00093">
    <property type="entry name" value="HTH_XRE"/>
    <property type="match status" value="1"/>
</dbReference>
<dbReference type="Gene3D" id="1.25.40.10">
    <property type="entry name" value="Tetratricopeptide repeat domain"/>
    <property type="match status" value="1"/>
</dbReference>
<dbReference type="Gene3D" id="1.10.260.40">
    <property type="entry name" value="lambda repressor-like DNA-binding domains"/>
    <property type="match status" value="1"/>
</dbReference>
<sequence length="566" mass="63480">MPQIPGSLWERPDMLAALRARDIGQTFRLLRQYAGLSQTTIGSLTGTSQGKISEIMNGRQQVTMFEVIERIADGLEMPDIARMALGLAPRTPVQVPIPRRDDSQGFAPLTTPPSLDPVQGPREGEVMRDPKRDDRPTMSASIPNIQLRAWRNERQLTRAEMAEWINQTPVGRSERLSVDEERIREWEIGDVAWPSLPFRLALTQATGRPPEQLGFSPDRRTHTGLIEGQILPPDALRAEAELYGTMELAQQLQASDLGNGTLEALAEAVDLLCRAYPVVPAATLRDRTRKRLTQITRLLSGRVTLDQHRELLVITGWLAALLGCVHYDLGEREEAETARRAAYEMGRQVGHGELMGWAYEMSAWFALVEGRYEDVVKSARMGQAAAGTSSAMVQLTLQEARGLARIGDRREADRALTRGADALALLPIPEHPDHHFVFDHAKWMFYAATAYTWLEDNDRAEEHARETIQMHTRPDGTSNAPMRVADAHLDLGIVHARRGDLDAAVSQGMAAFDIDRRSLTDLVHRAGDLDRLLLQRYRREALAQEFHERYVTARFALGTRRPELLD</sequence>
<dbReference type="InterPro" id="IPR010982">
    <property type="entry name" value="Lambda_DNA-bd_dom_sf"/>
</dbReference>